<gene>
    <name evidence="6" type="ORF">LNAT_P0894</name>
</gene>
<dbReference type="AlphaFoldDB" id="A0A292YBY1"/>
<dbReference type="Gene3D" id="3.40.640.10">
    <property type="entry name" value="Type I PLP-dependent aspartate aminotransferase-like (Major domain)"/>
    <property type="match status" value="1"/>
</dbReference>
<evidence type="ECO:0000313" key="7">
    <source>
        <dbReference type="Proteomes" id="UP000217944"/>
    </source>
</evidence>
<evidence type="ECO:0000256" key="3">
    <source>
        <dbReference type="PIRSR" id="PIRSR000390-1"/>
    </source>
</evidence>
<dbReference type="InterPro" id="IPR000653">
    <property type="entry name" value="DegT/StrS_aminotransferase"/>
</dbReference>
<dbReference type="SUPFAM" id="SSF53383">
    <property type="entry name" value="PLP-dependent transferases"/>
    <property type="match status" value="1"/>
</dbReference>
<evidence type="ECO:0000256" key="1">
    <source>
        <dbReference type="ARBA" id="ARBA00022898"/>
    </source>
</evidence>
<dbReference type="InterPro" id="IPR015422">
    <property type="entry name" value="PyrdxlP-dep_Trfase_small"/>
</dbReference>
<feature type="modified residue" description="N6-(pyridoxal phosphate)lysine" evidence="4">
    <location>
        <position position="184"/>
    </location>
</feature>
<sequence length="361" mass="41355">MIKFLDLKKQYNTIKNEIDNAIFKVIEDSAFVGGKYTQEFEQNFAKYIGIKHALGVGNGTDALEIALWALNLPKNSEVLIPANTFIATAESVTRNNLRVKFVDCNKYYQINTKSVEENITKNTSAIIAVHLYGHPANMKKIQEIAKKHNLKVIEDCAQAHGAELDGIKVGNFSDVATFSFYPGKNLGAYGDGGCIVTNNEDLAKKIRMYSNHGRSEKYLHEFEGRNSRLDGIQAAVLNVKLKYLDNWIEKRNQIAKRYLNEIKNPKIKLPKVINNIKHAWHLFVIQVENRKEFINYMKKNNIQTGIHYPIALPKLKAYKYLNFDCTNYKACKENKYLVSIPIGEHLEKEEVDFIIETINKY</sequence>
<name>A0A292YBY1_9BACT</name>
<dbReference type="PIRSF" id="PIRSF000390">
    <property type="entry name" value="PLP_StrS"/>
    <property type="match status" value="1"/>
</dbReference>
<dbReference type="GO" id="GO:0000271">
    <property type="term" value="P:polysaccharide biosynthetic process"/>
    <property type="evidence" value="ECO:0007669"/>
    <property type="project" value="TreeGrafter"/>
</dbReference>
<proteinExistence type="inferred from homology"/>
<dbReference type="RefSeq" id="WP_096258812.1">
    <property type="nucleotide sequence ID" value="NZ_BDME01000002.1"/>
</dbReference>
<dbReference type="Proteomes" id="UP000217944">
    <property type="component" value="Unassembled WGS sequence"/>
</dbReference>
<dbReference type="GO" id="GO:0008483">
    <property type="term" value="F:transaminase activity"/>
    <property type="evidence" value="ECO:0007669"/>
    <property type="project" value="TreeGrafter"/>
</dbReference>
<dbReference type="Gene3D" id="3.90.1150.10">
    <property type="entry name" value="Aspartate Aminotransferase, domain 1"/>
    <property type="match status" value="1"/>
</dbReference>
<comment type="similarity">
    <text evidence="2 5">Belongs to the DegT/DnrJ/EryC1 family.</text>
</comment>
<feature type="active site" description="Proton acceptor" evidence="3">
    <location>
        <position position="184"/>
    </location>
</feature>
<evidence type="ECO:0000256" key="5">
    <source>
        <dbReference type="RuleBase" id="RU004508"/>
    </source>
</evidence>
<dbReference type="InterPro" id="IPR015424">
    <property type="entry name" value="PyrdxlP-dep_Trfase"/>
</dbReference>
<keyword evidence="7" id="KW-1185">Reference proteome</keyword>
<evidence type="ECO:0000256" key="2">
    <source>
        <dbReference type="ARBA" id="ARBA00037999"/>
    </source>
</evidence>
<keyword evidence="1 4" id="KW-0663">Pyridoxal phosphate</keyword>
<protein>
    <recommendedName>
        <fullName evidence="8">Erythromycin biosynthesis sensory transduction protein eryC1</fullName>
    </recommendedName>
</protein>
<reference evidence="6 7" key="1">
    <citation type="journal article" date="2017" name="Syst. Appl. Microbiol.">
        <title>Lebetimonas natsushimae sp. nov., a novel strictly anaerobic, moderately thermophilic chemoautotroph isolated from a deep-sea hydrothermal vent polychaete nest in the Mid-Okinawa Trough.</title>
        <authorList>
            <person name="Nagata R."/>
            <person name="Takaki Y."/>
            <person name="Tame A."/>
            <person name="Nunoura T."/>
            <person name="Muto H."/>
            <person name="Mino S."/>
            <person name="Sawayama S."/>
            <person name="Takai K."/>
            <person name="Nakagawa S."/>
        </authorList>
    </citation>
    <scope>NUCLEOTIDE SEQUENCE [LARGE SCALE GENOMIC DNA]</scope>
    <source>
        <strain evidence="6 7">HS1857</strain>
    </source>
</reference>
<comment type="caution">
    <text evidence="6">The sequence shown here is derived from an EMBL/GenBank/DDBJ whole genome shotgun (WGS) entry which is preliminary data.</text>
</comment>
<dbReference type="PANTHER" id="PTHR30244:SF36">
    <property type="entry name" value="3-OXO-GLUCOSE-6-PHOSPHATE:GLUTAMATE AMINOTRANSFERASE"/>
    <property type="match status" value="1"/>
</dbReference>
<dbReference type="PANTHER" id="PTHR30244">
    <property type="entry name" value="TRANSAMINASE"/>
    <property type="match status" value="1"/>
</dbReference>
<dbReference type="OrthoDB" id="9766188at2"/>
<accession>A0A292YBY1</accession>
<dbReference type="Pfam" id="PF01041">
    <property type="entry name" value="DegT_DnrJ_EryC1"/>
    <property type="match status" value="1"/>
</dbReference>
<dbReference type="GO" id="GO:0030170">
    <property type="term" value="F:pyridoxal phosphate binding"/>
    <property type="evidence" value="ECO:0007669"/>
    <property type="project" value="TreeGrafter"/>
</dbReference>
<dbReference type="CDD" id="cd00616">
    <property type="entry name" value="AHBA_syn"/>
    <property type="match status" value="1"/>
</dbReference>
<evidence type="ECO:0000256" key="4">
    <source>
        <dbReference type="PIRSR" id="PIRSR000390-2"/>
    </source>
</evidence>
<dbReference type="EMBL" id="BDME01000002">
    <property type="protein sequence ID" value="GAX87597.1"/>
    <property type="molecule type" value="Genomic_DNA"/>
</dbReference>
<dbReference type="InterPro" id="IPR015421">
    <property type="entry name" value="PyrdxlP-dep_Trfase_major"/>
</dbReference>
<evidence type="ECO:0000313" key="6">
    <source>
        <dbReference type="EMBL" id="GAX87597.1"/>
    </source>
</evidence>
<organism evidence="6 7">
    <name type="scientific">Lebetimonas natsushimae</name>
    <dbReference type="NCBI Taxonomy" id="1936991"/>
    <lineage>
        <taxon>Bacteria</taxon>
        <taxon>Pseudomonadati</taxon>
        <taxon>Campylobacterota</taxon>
        <taxon>Epsilonproteobacteria</taxon>
        <taxon>Nautiliales</taxon>
        <taxon>Nautiliaceae</taxon>
        <taxon>Lebetimonas</taxon>
    </lineage>
</organism>
<evidence type="ECO:0008006" key="8">
    <source>
        <dbReference type="Google" id="ProtNLM"/>
    </source>
</evidence>